<evidence type="ECO:0000256" key="4">
    <source>
        <dbReference type="ARBA" id="ARBA00023163"/>
    </source>
</evidence>
<dbReference type="EMBL" id="JAAIUW010000006">
    <property type="protein sequence ID" value="KAF7825071.1"/>
    <property type="molecule type" value="Genomic_DNA"/>
</dbReference>
<dbReference type="AlphaFoldDB" id="A0A834TQ60"/>
<comment type="similarity">
    <text evidence="6">Belongs to the AP2/ERF transcription factor family. ERF subfamily.</text>
</comment>
<protein>
    <submittedName>
        <fullName evidence="9">Ethylene-responsive transcription factor 13-like</fullName>
    </submittedName>
</protein>
<organism evidence="9 10">
    <name type="scientific">Senna tora</name>
    <dbReference type="NCBI Taxonomy" id="362788"/>
    <lineage>
        <taxon>Eukaryota</taxon>
        <taxon>Viridiplantae</taxon>
        <taxon>Streptophyta</taxon>
        <taxon>Embryophyta</taxon>
        <taxon>Tracheophyta</taxon>
        <taxon>Spermatophyta</taxon>
        <taxon>Magnoliopsida</taxon>
        <taxon>eudicotyledons</taxon>
        <taxon>Gunneridae</taxon>
        <taxon>Pentapetalae</taxon>
        <taxon>rosids</taxon>
        <taxon>fabids</taxon>
        <taxon>Fabales</taxon>
        <taxon>Fabaceae</taxon>
        <taxon>Caesalpinioideae</taxon>
        <taxon>Cassia clade</taxon>
        <taxon>Senna</taxon>
    </lineage>
</organism>
<dbReference type="InterPro" id="IPR016177">
    <property type="entry name" value="DNA-bd_dom_sf"/>
</dbReference>
<dbReference type="CDD" id="cd00018">
    <property type="entry name" value="AP2"/>
    <property type="match status" value="1"/>
</dbReference>
<keyword evidence="3" id="KW-0238">DNA-binding</keyword>
<dbReference type="GO" id="GO:0009873">
    <property type="term" value="P:ethylene-activated signaling pathway"/>
    <property type="evidence" value="ECO:0007669"/>
    <property type="project" value="InterPro"/>
</dbReference>
<feature type="compositionally biased region" description="Low complexity" evidence="7">
    <location>
        <begin position="42"/>
        <end position="52"/>
    </location>
</feature>
<dbReference type="SUPFAM" id="SSF54171">
    <property type="entry name" value="DNA-binding domain"/>
    <property type="match status" value="1"/>
</dbReference>
<dbReference type="PRINTS" id="PR00367">
    <property type="entry name" value="ETHRSPELEMNT"/>
</dbReference>
<keyword evidence="10" id="KW-1185">Reference proteome</keyword>
<dbReference type="GO" id="GO:0005634">
    <property type="term" value="C:nucleus"/>
    <property type="evidence" value="ECO:0007669"/>
    <property type="project" value="UniProtKB-SubCell"/>
</dbReference>
<dbReference type="SMART" id="SM00380">
    <property type="entry name" value="AP2"/>
    <property type="match status" value="1"/>
</dbReference>
<feature type="compositionally biased region" description="Polar residues" evidence="7">
    <location>
        <begin position="78"/>
        <end position="89"/>
    </location>
</feature>
<evidence type="ECO:0000256" key="7">
    <source>
        <dbReference type="SAM" id="MobiDB-lite"/>
    </source>
</evidence>
<dbReference type="GO" id="GO:0003677">
    <property type="term" value="F:DNA binding"/>
    <property type="evidence" value="ECO:0007669"/>
    <property type="project" value="UniProtKB-KW"/>
</dbReference>
<keyword evidence="5" id="KW-0539">Nucleus</keyword>
<gene>
    <name evidence="9" type="ORF">G2W53_016235</name>
</gene>
<accession>A0A834TQ60</accession>
<feature type="region of interest" description="Disordered" evidence="7">
    <location>
        <begin position="42"/>
        <end position="109"/>
    </location>
</feature>
<dbReference type="Proteomes" id="UP000634136">
    <property type="component" value="Unassembled WGS sequence"/>
</dbReference>
<feature type="compositionally biased region" description="Polar residues" evidence="7">
    <location>
        <begin position="60"/>
        <end position="71"/>
    </location>
</feature>
<keyword evidence="4" id="KW-0804">Transcription</keyword>
<dbReference type="PROSITE" id="PS51032">
    <property type="entry name" value="AP2_ERF"/>
    <property type="match status" value="1"/>
</dbReference>
<evidence type="ECO:0000259" key="8">
    <source>
        <dbReference type="PROSITE" id="PS51032"/>
    </source>
</evidence>
<dbReference type="GO" id="GO:0003700">
    <property type="term" value="F:DNA-binding transcription factor activity"/>
    <property type="evidence" value="ECO:0007669"/>
    <property type="project" value="InterPro"/>
</dbReference>
<evidence type="ECO:0000256" key="5">
    <source>
        <dbReference type="ARBA" id="ARBA00023242"/>
    </source>
</evidence>
<feature type="region of interest" description="Disordered" evidence="7">
    <location>
        <begin position="255"/>
        <end position="282"/>
    </location>
</feature>
<comment type="subcellular location">
    <subcellularLocation>
        <location evidence="1">Nucleus</location>
    </subcellularLocation>
</comment>
<comment type="caution">
    <text evidence="9">The sequence shown here is derived from an EMBL/GenBank/DDBJ whole genome shotgun (WGS) entry which is preliminary data.</text>
</comment>
<dbReference type="InterPro" id="IPR036955">
    <property type="entry name" value="AP2/ERF_dom_sf"/>
</dbReference>
<dbReference type="Pfam" id="PF00847">
    <property type="entry name" value="AP2"/>
    <property type="match status" value="1"/>
</dbReference>
<evidence type="ECO:0000313" key="9">
    <source>
        <dbReference type="EMBL" id="KAF7825071.1"/>
    </source>
</evidence>
<dbReference type="FunFam" id="3.30.730.10:FF:000001">
    <property type="entry name" value="Ethylene-responsive transcription factor 2"/>
    <property type="match status" value="1"/>
</dbReference>
<evidence type="ECO:0000256" key="6">
    <source>
        <dbReference type="ARBA" id="ARBA00024343"/>
    </source>
</evidence>
<evidence type="ECO:0000256" key="1">
    <source>
        <dbReference type="ARBA" id="ARBA00004123"/>
    </source>
</evidence>
<evidence type="ECO:0000313" key="10">
    <source>
        <dbReference type="Proteomes" id="UP000634136"/>
    </source>
</evidence>
<reference evidence="9" key="1">
    <citation type="submission" date="2020-09" db="EMBL/GenBank/DDBJ databases">
        <title>Genome-Enabled Discovery of Anthraquinone Biosynthesis in Senna tora.</title>
        <authorList>
            <person name="Kang S.-H."/>
            <person name="Pandey R.P."/>
            <person name="Lee C.-M."/>
            <person name="Sim J.-S."/>
            <person name="Jeong J.-T."/>
            <person name="Choi B.-S."/>
            <person name="Jung M."/>
            <person name="Ginzburg D."/>
            <person name="Zhao K."/>
            <person name="Won S.Y."/>
            <person name="Oh T.-J."/>
            <person name="Yu Y."/>
            <person name="Kim N.-H."/>
            <person name="Lee O.R."/>
            <person name="Lee T.-H."/>
            <person name="Bashyal P."/>
            <person name="Kim T.-S."/>
            <person name="Lee W.-H."/>
            <person name="Kawkins C."/>
            <person name="Kim C.-K."/>
            <person name="Kim J.S."/>
            <person name="Ahn B.O."/>
            <person name="Rhee S.Y."/>
            <person name="Sohng J.K."/>
        </authorList>
    </citation>
    <scope>NUCLEOTIDE SEQUENCE</scope>
    <source>
        <tissue evidence="9">Leaf</tissue>
    </source>
</reference>
<dbReference type="InterPro" id="IPR044808">
    <property type="entry name" value="ERF_plant"/>
</dbReference>
<dbReference type="Gene3D" id="3.30.730.10">
    <property type="entry name" value="AP2/ERF domain"/>
    <property type="match status" value="1"/>
</dbReference>
<feature type="domain" description="AP2/ERF" evidence="8">
    <location>
        <begin position="104"/>
        <end position="162"/>
    </location>
</feature>
<sequence length="282" mass="31194">MDHNTAFDYDLSFLESIRSYLLDEDSDPFMATFAAGDAPASFDISSSSSGTTEKSDSHDNINSPSFSSEPTNIAGVEVSSSNDTHTSNGAAVARGSHAPRSGGNYRGVRRRPWGKYAAEIRDPKKNGARVWLGTYETAEDAALAYDRAAFKMRGSKAKLNFPHLIGSDVLEPPRVTGKRRFPEPCSPSSEDESPELKRRMSRVISILDTSEPSNRSQAEELGMGSIGIYEQILNDTTSNDLIWCFQDQFHNHGEQRRRIAEDAPASQRGQIQKRGQTTQRKR</sequence>
<evidence type="ECO:0000256" key="2">
    <source>
        <dbReference type="ARBA" id="ARBA00023015"/>
    </source>
</evidence>
<proteinExistence type="inferred from homology"/>
<keyword evidence="2" id="KW-0805">Transcription regulation</keyword>
<dbReference type="PANTHER" id="PTHR31190">
    <property type="entry name" value="DNA-BINDING DOMAIN"/>
    <property type="match status" value="1"/>
</dbReference>
<name>A0A834TQ60_9FABA</name>
<feature type="compositionally biased region" description="Polar residues" evidence="7">
    <location>
        <begin position="267"/>
        <end position="282"/>
    </location>
</feature>
<feature type="region of interest" description="Disordered" evidence="7">
    <location>
        <begin position="175"/>
        <end position="198"/>
    </location>
</feature>
<evidence type="ECO:0000256" key="3">
    <source>
        <dbReference type="ARBA" id="ARBA00023125"/>
    </source>
</evidence>
<dbReference type="InterPro" id="IPR001471">
    <property type="entry name" value="AP2/ERF_dom"/>
</dbReference>
<dbReference type="PANTHER" id="PTHR31190:SF287">
    <property type="entry name" value="DEVELOPMENT RELATED ERF PROTEIN"/>
    <property type="match status" value="1"/>
</dbReference>
<dbReference type="OrthoDB" id="552345at2759"/>